<protein>
    <submittedName>
        <fullName evidence="1">Uncharacterized protein</fullName>
    </submittedName>
</protein>
<dbReference type="Proteomes" id="UP001341840">
    <property type="component" value="Unassembled WGS sequence"/>
</dbReference>
<evidence type="ECO:0000313" key="1">
    <source>
        <dbReference type="EMBL" id="MED6110897.1"/>
    </source>
</evidence>
<gene>
    <name evidence="1" type="ORF">PIB30_047260</name>
</gene>
<dbReference type="EMBL" id="JASCZI010000301">
    <property type="protein sequence ID" value="MED6110897.1"/>
    <property type="molecule type" value="Genomic_DNA"/>
</dbReference>
<sequence length="261" mass="28431">MQHVTDLVIIEIVPEPDFHGNRGIWISGVGHAGAGSCRMTNYCSIHVAQTRRGGIAVDTRGAVHHTRKTRGKHRPHRLRPRHLGLEHLDIRDCSQEETGPDVLHEQAESTWKQLTSAKLDDVWDVTTTSASAAHDIVEGSRQCIGHHEETGGACSYDPSAGYPHMLPHRACISARQLSTHSHITSPSSNTTRMLHTSMVVRATRYSLCLNIRLTQPPPPPAAPLFPTSIADPLLSHAADIALFPNTPPHPARCSSAPTSSI</sequence>
<keyword evidence="2" id="KW-1185">Reference proteome</keyword>
<organism evidence="1 2">
    <name type="scientific">Stylosanthes scabra</name>
    <dbReference type="NCBI Taxonomy" id="79078"/>
    <lineage>
        <taxon>Eukaryota</taxon>
        <taxon>Viridiplantae</taxon>
        <taxon>Streptophyta</taxon>
        <taxon>Embryophyta</taxon>
        <taxon>Tracheophyta</taxon>
        <taxon>Spermatophyta</taxon>
        <taxon>Magnoliopsida</taxon>
        <taxon>eudicotyledons</taxon>
        <taxon>Gunneridae</taxon>
        <taxon>Pentapetalae</taxon>
        <taxon>rosids</taxon>
        <taxon>fabids</taxon>
        <taxon>Fabales</taxon>
        <taxon>Fabaceae</taxon>
        <taxon>Papilionoideae</taxon>
        <taxon>50 kb inversion clade</taxon>
        <taxon>dalbergioids sensu lato</taxon>
        <taxon>Dalbergieae</taxon>
        <taxon>Pterocarpus clade</taxon>
        <taxon>Stylosanthes</taxon>
    </lineage>
</organism>
<proteinExistence type="predicted"/>
<name>A0ABU6QG30_9FABA</name>
<evidence type="ECO:0000313" key="2">
    <source>
        <dbReference type="Proteomes" id="UP001341840"/>
    </source>
</evidence>
<comment type="caution">
    <text evidence="1">The sequence shown here is derived from an EMBL/GenBank/DDBJ whole genome shotgun (WGS) entry which is preliminary data.</text>
</comment>
<reference evidence="1 2" key="1">
    <citation type="journal article" date="2023" name="Plants (Basel)">
        <title>Bridging the Gap: Combining Genomics and Transcriptomics Approaches to Understand Stylosanthes scabra, an Orphan Legume from the Brazilian Caatinga.</title>
        <authorList>
            <person name="Ferreira-Neto J.R.C."/>
            <person name="da Silva M.D."/>
            <person name="Binneck E."/>
            <person name="de Melo N.F."/>
            <person name="da Silva R.H."/>
            <person name="de Melo A.L.T.M."/>
            <person name="Pandolfi V."/>
            <person name="Bustamante F.O."/>
            <person name="Brasileiro-Vidal A.C."/>
            <person name="Benko-Iseppon A.M."/>
        </authorList>
    </citation>
    <scope>NUCLEOTIDE SEQUENCE [LARGE SCALE GENOMIC DNA]</scope>
    <source>
        <tissue evidence="1">Leaves</tissue>
    </source>
</reference>
<accession>A0ABU6QG30</accession>